<evidence type="ECO:0000256" key="5">
    <source>
        <dbReference type="SAM" id="MobiDB-lite"/>
    </source>
</evidence>
<dbReference type="Pfam" id="PF10551">
    <property type="entry name" value="MULE"/>
    <property type="match status" value="1"/>
</dbReference>
<proteinExistence type="predicted"/>
<feature type="domain" description="SWIM-type" evidence="6">
    <location>
        <begin position="531"/>
        <end position="563"/>
    </location>
</feature>
<name>A0A5C7H2A1_9ROSI</name>
<evidence type="ECO:0000256" key="4">
    <source>
        <dbReference type="PROSITE-ProRule" id="PRU00325"/>
    </source>
</evidence>
<dbReference type="InterPro" id="IPR006564">
    <property type="entry name" value="Znf_PMZ"/>
</dbReference>
<gene>
    <name evidence="7" type="ORF">EZV62_023515</name>
</gene>
<feature type="compositionally biased region" description="Acidic residues" evidence="5">
    <location>
        <begin position="86"/>
        <end position="95"/>
    </location>
</feature>
<evidence type="ECO:0000259" key="6">
    <source>
        <dbReference type="PROSITE" id="PS50966"/>
    </source>
</evidence>
<dbReference type="PANTHER" id="PTHR31973:SF187">
    <property type="entry name" value="MUTATOR TRANSPOSASE MUDRA PROTEIN"/>
    <property type="match status" value="1"/>
</dbReference>
<dbReference type="GO" id="GO:0003676">
    <property type="term" value="F:nucleic acid binding"/>
    <property type="evidence" value="ECO:0007669"/>
    <property type="project" value="InterPro"/>
</dbReference>
<dbReference type="Pfam" id="PF04434">
    <property type="entry name" value="SWIM"/>
    <property type="match status" value="1"/>
</dbReference>
<evidence type="ECO:0000256" key="3">
    <source>
        <dbReference type="ARBA" id="ARBA00022833"/>
    </source>
</evidence>
<dbReference type="EMBL" id="VAHF01000011">
    <property type="protein sequence ID" value="TXG50991.1"/>
    <property type="molecule type" value="Genomic_DNA"/>
</dbReference>
<dbReference type="InterPro" id="IPR007527">
    <property type="entry name" value="Znf_SWIM"/>
</dbReference>
<protein>
    <recommendedName>
        <fullName evidence="6">SWIM-type domain-containing protein</fullName>
    </recommendedName>
</protein>
<feature type="region of interest" description="Disordered" evidence="5">
    <location>
        <begin position="616"/>
        <end position="644"/>
    </location>
</feature>
<keyword evidence="3" id="KW-0862">Zinc</keyword>
<evidence type="ECO:0000313" key="7">
    <source>
        <dbReference type="EMBL" id="TXG50991.1"/>
    </source>
</evidence>
<keyword evidence="2 4" id="KW-0863">Zinc-finger</keyword>
<dbReference type="AlphaFoldDB" id="A0A5C7H2A1"/>
<dbReference type="OrthoDB" id="1683089at2759"/>
<dbReference type="PANTHER" id="PTHR31973">
    <property type="entry name" value="POLYPROTEIN, PUTATIVE-RELATED"/>
    <property type="match status" value="1"/>
</dbReference>
<evidence type="ECO:0000313" key="8">
    <source>
        <dbReference type="Proteomes" id="UP000323000"/>
    </source>
</evidence>
<organism evidence="7 8">
    <name type="scientific">Acer yangbiense</name>
    <dbReference type="NCBI Taxonomy" id="1000413"/>
    <lineage>
        <taxon>Eukaryota</taxon>
        <taxon>Viridiplantae</taxon>
        <taxon>Streptophyta</taxon>
        <taxon>Embryophyta</taxon>
        <taxon>Tracheophyta</taxon>
        <taxon>Spermatophyta</taxon>
        <taxon>Magnoliopsida</taxon>
        <taxon>eudicotyledons</taxon>
        <taxon>Gunneridae</taxon>
        <taxon>Pentapetalae</taxon>
        <taxon>rosids</taxon>
        <taxon>malvids</taxon>
        <taxon>Sapindales</taxon>
        <taxon>Sapindaceae</taxon>
        <taxon>Hippocastanoideae</taxon>
        <taxon>Acereae</taxon>
        <taxon>Acer</taxon>
    </lineage>
</organism>
<dbReference type="SMART" id="SM00575">
    <property type="entry name" value="ZnF_PMZ"/>
    <property type="match status" value="1"/>
</dbReference>
<feature type="region of interest" description="Disordered" evidence="5">
    <location>
        <begin position="705"/>
        <end position="740"/>
    </location>
</feature>
<keyword evidence="1" id="KW-0479">Metal-binding</keyword>
<dbReference type="InterPro" id="IPR036875">
    <property type="entry name" value="Znf_CCHC_sf"/>
</dbReference>
<accession>A0A5C7H2A1</accession>
<feature type="region of interest" description="Disordered" evidence="5">
    <location>
        <begin position="80"/>
        <end position="111"/>
    </location>
</feature>
<dbReference type="SUPFAM" id="SSF57756">
    <property type="entry name" value="Retrovirus zinc finger-like domains"/>
    <property type="match status" value="1"/>
</dbReference>
<dbReference type="InterPro" id="IPR018289">
    <property type="entry name" value="MULE_transposase_dom"/>
</dbReference>
<evidence type="ECO:0000256" key="2">
    <source>
        <dbReference type="ARBA" id="ARBA00022771"/>
    </source>
</evidence>
<dbReference type="PROSITE" id="PS50966">
    <property type="entry name" value="ZF_SWIM"/>
    <property type="match status" value="1"/>
</dbReference>
<dbReference type="GO" id="GO:0008270">
    <property type="term" value="F:zinc ion binding"/>
    <property type="evidence" value="ECO:0007669"/>
    <property type="project" value="UniProtKB-KW"/>
</dbReference>
<keyword evidence="8" id="KW-1185">Reference proteome</keyword>
<dbReference type="Proteomes" id="UP000323000">
    <property type="component" value="Chromosome 11"/>
</dbReference>
<evidence type="ECO:0000256" key="1">
    <source>
        <dbReference type="ARBA" id="ARBA00022723"/>
    </source>
</evidence>
<reference evidence="8" key="1">
    <citation type="journal article" date="2019" name="Gigascience">
        <title>De novo genome assembly of the endangered Acer yangbiense, a plant species with extremely small populations endemic to Yunnan Province, China.</title>
        <authorList>
            <person name="Yang J."/>
            <person name="Wariss H.M."/>
            <person name="Tao L."/>
            <person name="Zhang R."/>
            <person name="Yun Q."/>
            <person name="Hollingsworth P."/>
            <person name="Dao Z."/>
            <person name="Luo G."/>
            <person name="Guo H."/>
            <person name="Ma Y."/>
            <person name="Sun W."/>
        </authorList>
    </citation>
    <scope>NUCLEOTIDE SEQUENCE [LARGE SCALE GENOMIC DNA]</scope>
    <source>
        <strain evidence="8">cv. Malutang</strain>
    </source>
</reference>
<comment type="caution">
    <text evidence="7">The sequence shown here is derived from an EMBL/GenBank/DDBJ whole genome shotgun (WGS) entry which is preliminary data.</text>
</comment>
<sequence>MDIFNIKVMFGTELIKVDHCDIDHISLITLIHATIKELSGRDEVPTEDCLVWIHLRWSGGYQALGWCDIEAKMLNYNGDSEKDDDKDCEDGEDGEGEGRQGNKGHNMQYFEDGEGEGRQAYEGHNSDSELEPKQVRIAKLMKSVPFKKMRSGEIKFEVDYKCKENGCPWRAHGSRLPDGITFKLKTLVDSHECHRIYNNKEAKVSWIAFKFENLVKRNPSICVKVISDLLREKYKVSVDIQRLYKAKKRALERLAKDHAQSFGKLRRYDYTVNQSFLDGCRLFIEVDGCHLKGPYGGVLLSAVALDANNGLFSLVVYICEKETQFNCEWFLSNLKIHVKFPSGRNLTFMSDRQKGVIQALQKHFPCANKRCCARHIYANFRITYKGDHFKKLFWRASRSSNVFDFKETLDEIGAINPDAKSWLQEIEPKHWSRHAYDQVIRCDHVTNNMTEAFNSMLGTHRAFSYLDLLEFIRRMVMRKFQERKKECEQWNSVLPPKVNAKILKNGKESRMLTIITARNKEYEILDPNEGYAINLDEYSCQCGGWKVSGIPCRHAMAAISHHCSKSEVKEIVNEYVHQSLTKSAYLQTYQGMIHPIPDQKRWPEVHHCLLIEGQTEHIDPPPRTVQPGRPKIQKKREPNEGSKGGKFGTVTCKLCNQVGHNKISCKSKKNKLRSVAAIQTESIHCCRDSHQLRIDSLAAVIQTQSRINRRRDSDPAPNQSRRRNANRSLFFLDHRRGEGS</sequence>